<organism evidence="2 3">
    <name type="scientific">Dendrothele bispora (strain CBS 962.96)</name>
    <dbReference type="NCBI Taxonomy" id="1314807"/>
    <lineage>
        <taxon>Eukaryota</taxon>
        <taxon>Fungi</taxon>
        <taxon>Dikarya</taxon>
        <taxon>Basidiomycota</taxon>
        <taxon>Agaricomycotina</taxon>
        <taxon>Agaricomycetes</taxon>
        <taxon>Agaricomycetidae</taxon>
        <taxon>Agaricales</taxon>
        <taxon>Agaricales incertae sedis</taxon>
        <taxon>Dendrothele</taxon>
    </lineage>
</organism>
<evidence type="ECO:0000313" key="2">
    <source>
        <dbReference type="EMBL" id="THU80293.1"/>
    </source>
</evidence>
<dbReference type="AlphaFoldDB" id="A0A4S8KWT3"/>
<accession>A0A4S8KWT3</accession>
<dbReference type="InterPro" id="IPR041457">
    <property type="entry name" value="CxC2_KDZ-assoc"/>
</dbReference>
<sequence length="384" mass="44153">MNRVESNVIFGDVGGFYSLKVKWCGCQTGKHEQWRQLLKMGYVAASFRRPQTAFSTRLFERVHLELVEGHGSMKGVCGILKRLTEPNFPERVDNRYVEFMRVYRWYRDLVWTIEGGGFHEPELCDIPGGLALFCTSCAQPGVNLFEAQADDPSWLHRIYVTMDGDFKMEQLKQRSPESEVRLRDGQGFLVGREKYMEFLERTEDWVQPVSRSTCNDFHNQDHADVSVDHLMWRGIASLACARHGLLNNPSTPTNVKIKSLVTIYDLMCQYKVKLLERLKKGGLTQPRELQMLYLIGKFHLGGHKDNCWAEYTLDLLLGSGRQDGEILESLWSTLNKSKSTVRAMSDANRQEFLDDLIQDSNWKKLVGGGLRPILLNYCQELTLK</sequence>
<keyword evidence="3" id="KW-1185">Reference proteome</keyword>
<reference evidence="2 3" key="1">
    <citation type="journal article" date="2019" name="Nat. Ecol. Evol.">
        <title>Megaphylogeny resolves global patterns of mushroom evolution.</title>
        <authorList>
            <person name="Varga T."/>
            <person name="Krizsan K."/>
            <person name="Foldi C."/>
            <person name="Dima B."/>
            <person name="Sanchez-Garcia M."/>
            <person name="Sanchez-Ramirez S."/>
            <person name="Szollosi G.J."/>
            <person name="Szarkandi J.G."/>
            <person name="Papp V."/>
            <person name="Albert L."/>
            <person name="Andreopoulos W."/>
            <person name="Angelini C."/>
            <person name="Antonin V."/>
            <person name="Barry K.W."/>
            <person name="Bougher N.L."/>
            <person name="Buchanan P."/>
            <person name="Buyck B."/>
            <person name="Bense V."/>
            <person name="Catcheside P."/>
            <person name="Chovatia M."/>
            <person name="Cooper J."/>
            <person name="Damon W."/>
            <person name="Desjardin D."/>
            <person name="Finy P."/>
            <person name="Geml J."/>
            <person name="Haridas S."/>
            <person name="Hughes K."/>
            <person name="Justo A."/>
            <person name="Karasinski D."/>
            <person name="Kautmanova I."/>
            <person name="Kiss B."/>
            <person name="Kocsube S."/>
            <person name="Kotiranta H."/>
            <person name="LaButti K.M."/>
            <person name="Lechner B.E."/>
            <person name="Liimatainen K."/>
            <person name="Lipzen A."/>
            <person name="Lukacs Z."/>
            <person name="Mihaltcheva S."/>
            <person name="Morgado L.N."/>
            <person name="Niskanen T."/>
            <person name="Noordeloos M.E."/>
            <person name="Ohm R.A."/>
            <person name="Ortiz-Santana B."/>
            <person name="Ovrebo C."/>
            <person name="Racz N."/>
            <person name="Riley R."/>
            <person name="Savchenko A."/>
            <person name="Shiryaev A."/>
            <person name="Soop K."/>
            <person name="Spirin V."/>
            <person name="Szebenyi C."/>
            <person name="Tomsovsky M."/>
            <person name="Tulloss R.E."/>
            <person name="Uehling J."/>
            <person name="Grigoriev I.V."/>
            <person name="Vagvolgyi C."/>
            <person name="Papp T."/>
            <person name="Martin F.M."/>
            <person name="Miettinen O."/>
            <person name="Hibbett D.S."/>
            <person name="Nagy L.G."/>
        </authorList>
    </citation>
    <scope>NUCLEOTIDE SEQUENCE [LARGE SCALE GENOMIC DNA]</scope>
    <source>
        <strain evidence="2 3">CBS 962.96</strain>
    </source>
</reference>
<dbReference type="Proteomes" id="UP000297245">
    <property type="component" value="Unassembled WGS sequence"/>
</dbReference>
<protein>
    <recommendedName>
        <fullName evidence="1">CxC2-like cysteine cluster KDZ transposase-associated domain-containing protein</fullName>
    </recommendedName>
</protein>
<gene>
    <name evidence="2" type="ORF">K435DRAFT_695972</name>
</gene>
<dbReference type="InterPro" id="IPR040521">
    <property type="entry name" value="KDZ"/>
</dbReference>
<evidence type="ECO:0000259" key="1">
    <source>
        <dbReference type="Pfam" id="PF18803"/>
    </source>
</evidence>
<proteinExistence type="predicted"/>
<dbReference type="Pfam" id="PF18803">
    <property type="entry name" value="CxC2"/>
    <property type="match status" value="1"/>
</dbReference>
<feature type="domain" description="CxC2-like cysteine cluster KDZ transposase-associated" evidence="1">
    <location>
        <begin position="5"/>
        <end position="85"/>
    </location>
</feature>
<evidence type="ECO:0000313" key="3">
    <source>
        <dbReference type="Proteomes" id="UP000297245"/>
    </source>
</evidence>
<dbReference type="Pfam" id="PF18758">
    <property type="entry name" value="KDZ"/>
    <property type="match status" value="2"/>
</dbReference>
<dbReference type="OrthoDB" id="3143151at2759"/>
<name>A0A4S8KWT3_DENBC</name>
<dbReference type="EMBL" id="ML179919">
    <property type="protein sequence ID" value="THU80293.1"/>
    <property type="molecule type" value="Genomic_DNA"/>
</dbReference>